<dbReference type="InterPro" id="IPR027902">
    <property type="entry name" value="DUF4487"/>
</dbReference>
<keyword evidence="2" id="KW-1185">Reference proteome</keyword>
<proteinExistence type="predicted"/>
<accession>A0AAW1J0L1</accession>
<organism evidence="1 2">
    <name type="scientific">Popillia japonica</name>
    <name type="common">Japanese beetle</name>
    <dbReference type="NCBI Taxonomy" id="7064"/>
    <lineage>
        <taxon>Eukaryota</taxon>
        <taxon>Metazoa</taxon>
        <taxon>Ecdysozoa</taxon>
        <taxon>Arthropoda</taxon>
        <taxon>Hexapoda</taxon>
        <taxon>Insecta</taxon>
        <taxon>Pterygota</taxon>
        <taxon>Neoptera</taxon>
        <taxon>Endopterygota</taxon>
        <taxon>Coleoptera</taxon>
        <taxon>Polyphaga</taxon>
        <taxon>Scarabaeiformia</taxon>
        <taxon>Scarabaeidae</taxon>
        <taxon>Rutelinae</taxon>
        <taxon>Popillia</taxon>
    </lineage>
</organism>
<comment type="caution">
    <text evidence="1">The sequence shown here is derived from an EMBL/GenBank/DDBJ whole genome shotgun (WGS) entry which is preliminary data.</text>
</comment>
<name>A0AAW1J0L1_POPJA</name>
<sequence>MPQVKSVLEKIFEKTIEVTYEINDVEEICEQTLKLLQDYLQMVIMLFDGLAEIFNFVISKNNICFSYVTSLPIYATQILYLTFLHCKESNNIYKNYFDSLNEILMIFKKAQDVHSKLLSLLENSLVYNMSRETEIISFSNVLDNLAEIGDVLSDMNVKSMADNWKSYMNLTQKYAYDLDKYVNLDPPLLFCTTEIVKNLNNILENICDSRNVMHTLKISNFILRVMIKLCDIFCTKVRTHMEIFWNFFIDFYSAYCPAMKNKQFSDTTTDLVNSLICNGLEQILNKVVTFREFYDVQLFEGLIAKNDSSFGFLLVSNKVLQKLVLNQNIQINGLGITEYLDAIFTAMTKCYILLMKEDKLYEELLTSVIYLISLSTNEQFLQIEHILCKNLVASFVWNSLFAYDIWNFICKTCNMKYTLNLLLWIVESFQDILKPYYTTRPQFIILGNFICELYHMLDTNHKLLFIHKYPLSTNYLYVWKHIGMKCFPNACLMQAEKLLNCMCESLEKYDMEKCTYQEFLTMVDTMTVFASVPFDEVYFDLKRTNTVLQRLWDFNASNGTLFESSIFRLFLSSMCNLTINLLWRLKSTELVQVLNQLKQICDCDKTSRPLLLFVIKSILYRSTHFSQEQQTTLVLAAEVLKQILTDENVVLKIEALEIIQEVSNDGIWNDIYQSSLKKNHQTQKIISNYMARNATNNTNTLSAYVILEQTQFQHECITSIPLRPVLKKLKKEIAYESKPTEVVTIKTVTENVEVTRLLQKIRKDVQYLAKSVSRSDLTEQNVKDVNFILLELQGYS</sequence>
<dbReference type="PANTHER" id="PTHR16071:SF2">
    <property type="entry name" value="FIGNL1-INTERACTING REGULATOR OF RECOMBINATION AND MITOSIS"/>
    <property type="match status" value="1"/>
</dbReference>
<protein>
    <submittedName>
        <fullName evidence="1">Uncharacterized protein</fullName>
    </submittedName>
</protein>
<dbReference type="Proteomes" id="UP001458880">
    <property type="component" value="Unassembled WGS sequence"/>
</dbReference>
<dbReference type="PANTHER" id="PTHR16071">
    <property type="entry name" value="CHROMOSOME 1 OPEN READING FRAME 112"/>
    <property type="match status" value="1"/>
</dbReference>
<gene>
    <name evidence="1" type="ORF">QE152_g32082</name>
</gene>
<evidence type="ECO:0000313" key="1">
    <source>
        <dbReference type="EMBL" id="KAK9696166.1"/>
    </source>
</evidence>
<dbReference type="AlphaFoldDB" id="A0AAW1J0L1"/>
<dbReference type="EMBL" id="JASPKY010000460">
    <property type="protein sequence ID" value="KAK9696166.1"/>
    <property type="molecule type" value="Genomic_DNA"/>
</dbReference>
<reference evidence="1 2" key="1">
    <citation type="journal article" date="2024" name="BMC Genomics">
        <title>De novo assembly and annotation of Popillia japonica's genome with initial clues to its potential as an invasive pest.</title>
        <authorList>
            <person name="Cucini C."/>
            <person name="Boschi S."/>
            <person name="Funari R."/>
            <person name="Cardaioli E."/>
            <person name="Iannotti N."/>
            <person name="Marturano G."/>
            <person name="Paoli F."/>
            <person name="Bruttini M."/>
            <person name="Carapelli A."/>
            <person name="Frati F."/>
            <person name="Nardi F."/>
        </authorList>
    </citation>
    <scope>NUCLEOTIDE SEQUENCE [LARGE SCALE GENOMIC DNA]</scope>
    <source>
        <strain evidence="1">DMR45628</strain>
    </source>
</reference>
<evidence type="ECO:0000313" key="2">
    <source>
        <dbReference type="Proteomes" id="UP001458880"/>
    </source>
</evidence>